<dbReference type="PANTHER" id="PTHR45528">
    <property type="entry name" value="SENSOR HISTIDINE KINASE CPXA"/>
    <property type="match status" value="1"/>
</dbReference>
<evidence type="ECO:0000256" key="5">
    <source>
        <dbReference type="ARBA" id="ARBA00022553"/>
    </source>
</evidence>
<dbReference type="Pfam" id="PF00672">
    <property type="entry name" value="HAMP"/>
    <property type="match status" value="1"/>
</dbReference>
<dbReference type="GO" id="GO:0005524">
    <property type="term" value="F:ATP binding"/>
    <property type="evidence" value="ECO:0007669"/>
    <property type="project" value="UniProtKB-KW"/>
</dbReference>
<evidence type="ECO:0000256" key="8">
    <source>
        <dbReference type="ARBA" id="ARBA00022741"/>
    </source>
</evidence>
<dbReference type="EC" id="2.7.13.3" evidence="3"/>
<dbReference type="SUPFAM" id="SSF158472">
    <property type="entry name" value="HAMP domain-like"/>
    <property type="match status" value="1"/>
</dbReference>
<dbReference type="Gene3D" id="1.10.287.130">
    <property type="match status" value="1"/>
</dbReference>
<dbReference type="SMART" id="SM00304">
    <property type="entry name" value="HAMP"/>
    <property type="match status" value="1"/>
</dbReference>
<dbReference type="CDD" id="cd06225">
    <property type="entry name" value="HAMP"/>
    <property type="match status" value="1"/>
</dbReference>
<comment type="subcellular location">
    <subcellularLocation>
        <location evidence="2">Cell membrane</location>
        <topology evidence="2">Multi-pass membrane protein</topology>
    </subcellularLocation>
</comment>
<evidence type="ECO:0000256" key="15">
    <source>
        <dbReference type="SAM" id="Phobius"/>
    </source>
</evidence>
<dbReference type="GO" id="GO:0005886">
    <property type="term" value="C:plasma membrane"/>
    <property type="evidence" value="ECO:0007669"/>
    <property type="project" value="UniProtKB-SubCell"/>
</dbReference>
<proteinExistence type="predicted"/>
<evidence type="ECO:0000259" key="17">
    <source>
        <dbReference type="PROSITE" id="PS50885"/>
    </source>
</evidence>
<evidence type="ECO:0000256" key="4">
    <source>
        <dbReference type="ARBA" id="ARBA00022475"/>
    </source>
</evidence>
<keyword evidence="8" id="KW-0547">Nucleotide-binding</keyword>
<dbReference type="SUPFAM" id="SSF55874">
    <property type="entry name" value="ATPase domain of HSP90 chaperone/DNA topoisomerase II/histidine kinase"/>
    <property type="match status" value="1"/>
</dbReference>
<feature type="coiled-coil region" evidence="14">
    <location>
        <begin position="205"/>
        <end position="232"/>
    </location>
</feature>
<dbReference type="InterPro" id="IPR050398">
    <property type="entry name" value="HssS/ArlS-like"/>
</dbReference>
<keyword evidence="5" id="KW-0597">Phosphoprotein</keyword>
<sequence>MVLISVACAWLSFGFTKYIFYTTEPYYTYPTNLELQQRIKGLAPVIQRMKQEEINHSLNRQMKKTGMKLMIVSKEGEVLYHSGNVSETKVDLYQIQMKMARQEETVRQDAGSREIVAIYPFSLRKKEVYFIAGKKHRPVTGVYRRVNSVLTSLTAVFLFIVVYLLLTHKKLKQIEMVVQGMNEIAAGNFSCRLQETGRDEIASMAVHVNRMAEQLEKKREQEQKAVRERNGLITSISHDLRTPLTSVIGYLKFVQDHSDMKKEELVSFIKIALSKSEKLKQMIDDLFDYARLTHEPIQIQTETISLNTLLEQLLEESFMLREQEDLEMKKMLCNGELRVKGDPLLMVRLFDNLIQNAVCYAKRPGFLEIKTYPREKKAVIEIANPADPIDPDTFQQLFGMFVTGDPSRSKGGSGLGLAIVKRIVEMHQGTIQACQREGMIRFQIGLPAE</sequence>
<dbReference type="InterPro" id="IPR003594">
    <property type="entry name" value="HATPase_dom"/>
</dbReference>
<dbReference type="InterPro" id="IPR036097">
    <property type="entry name" value="HisK_dim/P_sf"/>
</dbReference>
<evidence type="ECO:0000256" key="13">
    <source>
        <dbReference type="ARBA" id="ARBA00023136"/>
    </source>
</evidence>
<dbReference type="Gene3D" id="6.10.340.10">
    <property type="match status" value="1"/>
</dbReference>
<keyword evidence="12" id="KW-0902">Two-component regulatory system</keyword>
<keyword evidence="6" id="KW-0808">Transferase</keyword>
<dbReference type="Proteomes" id="UP000633619">
    <property type="component" value="Unassembled WGS sequence"/>
</dbReference>
<evidence type="ECO:0000256" key="11">
    <source>
        <dbReference type="ARBA" id="ARBA00022989"/>
    </source>
</evidence>
<name>A0A8I1DD09_THEIN</name>
<dbReference type="SMART" id="SM00388">
    <property type="entry name" value="HisKA"/>
    <property type="match status" value="1"/>
</dbReference>
<comment type="catalytic activity">
    <reaction evidence="1">
        <text>ATP + protein L-histidine = ADP + protein N-phospho-L-histidine.</text>
        <dbReference type="EC" id="2.7.13.3"/>
    </reaction>
</comment>
<dbReference type="InterPro" id="IPR036890">
    <property type="entry name" value="HATPase_C_sf"/>
</dbReference>
<evidence type="ECO:0000256" key="9">
    <source>
        <dbReference type="ARBA" id="ARBA00022777"/>
    </source>
</evidence>
<evidence type="ECO:0000256" key="1">
    <source>
        <dbReference type="ARBA" id="ARBA00000085"/>
    </source>
</evidence>
<keyword evidence="13 15" id="KW-0472">Membrane</keyword>
<feature type="transmembrane region" description="Helical" evidence="15">
    <location>
        <begin position="146"/>
        <end position="166"/>
    </location>
</feature>
<feature type="domain" description="Histidine kinase" evidence="16">
    <location>
        <begin position="235"/>
        <end position="449"/>
    </location>
</feature>
<dbReference type="GO" id="GO:0000155">
    <property type="term" value="F:phosphorelay sensor kinase activity"/>
    <property type="evidence" value="ECO:0007669"/>
    <property type="project" value="InterPro"/>
</dbReference>
<dbReference type="AlphaFoldDB" id="A0A8I1DD09"/>
<keyword evidence="14" id="KW-0175">Coiled coil</keyword>
<dbReference type="SMART" id="SM00387">
    <property type="entry name" value="HATPase_c"/>
    <property type="match status" value="1"/>
</dbReference>
<keyword evidence="4" id="KW-1003">Cell membrane</keyword>
<evidence type="ECO:0000256" key="10">
    <source>
        <dbReference type="ARBA" id="ARBA00022840"/>
    </source>
</evidence>
<organism evidence="18 19">
    <name type="scientific">Thermoactinomyces intermedius</name>
    <dbReference type="NCBI Taxonomy" id="2024"/>
    <lineage>
        <taxon>Bacteria</taxon>
        <taxon>Bacillati</taxon>
        <taxon>Bacillota</taxon>
        <taxon>Bacilli</taxon>
        <taxon>Bacillales</taxon>
        <taxon>Thermoactinomycetaceae</taxon>
        <taxon>Thermoactinomyces</taxon>
    </lineage>
</organism>
<evidence type="ECO:0000256" key="7">
    <source>
        <dbReference type="ARBA" id="ARBA00022692"/>
    </source>
</evidence>
<feature type="domain" description="HAMP" evidence="17">
    <location>
        <begin position="168"/>
        <end position="220"/>
    </location>
</feature>
<comment type="caution">
    <text evidence="18">The sequence shown here is derived from an EMBL/GenBank/DDBJ whole genome shotgun (WGS) entry which is preliminary data.</text>
</comment>
<dbReference type="Gene3D" id="3.30.565.10">
    <property type="entry name" value="Histidine kinase-like ATPase, C-terminal domain"/>
    <property type="match status" value="1"/>
</dbReference>
<dbReference type="Pfam" id="PF02518">
    <property type="entry name" value="HATPase_c"/>
    <property type="match status" value="1"/>
</dbReference>
<keyword evidence="11 15" id="KW-1133">Transmembrane helix</keyword>
<evidence type="ECO:0000313" key="19">
    <source>
        <dbReference type="Proteomes" id="UP000633619"/>
    </source>
</evidence>
<evidence type="ECO:0000256" key="6">
    <source>
        <dbReference type="ARBA" id="ARBA00022679"/>
    </source>
</evidence>
<protein>
    <recommendedName>
        <fullName evidence="3">histidine kinase</fullName>
        <ecNumber evidence="3">2.7.13.3</ecNumber>
    </recommendedName>
</protein>
<dbReference type="RefSeq" id="WP_181732749.1">
    <property type="nucleotide sequence ID" value="NZ_JACEIR010000011.1"/>
</dbReference>
<dbReference type="Pfam" id="PF00512">
    <property type="entry name" value="HisKA"/>
    <property type="match status" value="1"/>
</dbReference>
<dbReference type="InterPro" id="IPR005467">
    <property type="entry name" value="His_kinase_dom"/>
</dbReference>
<evidence type="ECO:0000256" key="12">
    <source>
        <dbReference type="ARBA" id="ARBA00023012"/>
    </source>
</evidence>
<dbReference type="CDD" id="cd00082">
    <property type="entry name" value="HisKA"/>
    <property type="match status" value="1"/>
</dbReference>
<evidence type="ECO:0000256" key="2">
    <source>
        <dbReference type="ARBA" id="ARBA00004651"/>
    </source>
</evidence>
<accession>A0A8I1DD09</accession>
<dbReference type="PROSITE" id="PS50109">
    <property type="entry name" value="HIS_KIN"/>
    <property type="match status" value="1"/>
</dbReference>
<gene>
    <name evidence="18" type="ORF">I8U20_12150</name>
</gene>
<evidence type="ECO:0000259" key="16">
    <source>
        <dbReference type="PROSITE" id="PS50109"/>
    </source>
</evidence>
<reference evidence="18 19" key="1">
    <citation type="submission" date="2020-12" db="EMBL/GenBank/DDBJ databases">
        <title>WGS of Thermoactinomyces spp.</title>
        <authorList>
            <person name="Cheng K."/>
        </authorList>
    </citation>
    <scope>NUCLEOTIDE SEQUENCE [LARGE SCALE GENOMIC DNA]</scope>
    <source>
        <strain evidence="19">CICC 10671\DSM 43846</strain>
    </source>
</reference>
<dbReference type="EMBL" id="JAECVW010000009">
    <property type="protein sequence ID" value="MBH8596068.1"/>
    <property type="molecule type" value="Genomic_DNA"/>
</dbReference>
<keyword evidence="10" id="KW-0067">ATP-binding</keyword>
<keyword evidence="19" id="KW-1185">Reference proteome</keyword>
<evidence type="ECO:0000256" key="3">
    <source>
        <dbReference type="ARBA" id="ARBA00012438"/>
    </source>
</evidence>
<dbReference type="SUPFAM" id="SSF47384">
    <property type="entry name" value="Homodimeric domain of signal transducing histidine kinase"/>
    <property type="match status" value="1"/>
</dbReference>
<dbReference type="InterPro" id="IPR003661">
    <property type="entry name" value="HisK_dim/P_dom"/>
</dbReference>
<dbReference type="InterPro" id="IPR003660">
    <property type="entry name" value="HAMP_dom"/>
</dbReference>
<keyword evidence="9 18" id="KW-0418">Kinase</keyword>
<evidence type="ECO:0000313" key="18">
    <source>
        <dbReference type="EMBL" id="MBH8596068.1"/>
    </source>
</evidence>
<dbReference type="PROSITE" id="PS50885">
    <property type="entry name" value="HAMP"/>
    <property type="match status" value="1"/>
</dbReference>
<keyword evidence="7 15" id="KW-0812">Transmembrane</keyword>
<dbReference type="PANTHER" id="PTHR45528:SF1">
    <property type="entry name" value="SENSOR HISTIDINE KINASE CPXA"/>
    <property type="match status" value="1"/>
</dbReference>
<evidence type="ECO:0000256" key="14">
    <source>
        <dbReference type="SAM" id="Coils"/>
    </source>
</evidence>